<proteinExistence type="predicted"/>
<sequence length="245" mass="28104">KQGIEEVFQHRFMMSLVSTWLFSLVDIISYDCWRRLSELHTFSQRNTKRMAAVLGVVDLLKSRNTHRWTTRKKAVIPNCVNSYNCCLDKLLRIWRIPGVIDKFVNFPNFLKPFMSTAITRLKSITFKPHDIRVCSSVLCGVICLFHADKNIYDVFNANFETLFQDFLDKLKRTASLEKRGADKILPLSVRGFGLKEFLLKAKSCSWTPAWATQALEYFNFLLGTGDNNSGQSQESKVTLGDSLVS</sequence>
<gene>
    <name evidence="1" type="ORF">AFUS01_LOCUS11910</name>
</gene>
<dbReference type="EMBL" id="CAJVCH010092463">
    <property type="protein sequence ID" value="CAG7722795.1"/>
    <property type="molecule type" value="Genomic_DNA"/>
</dbReference>
<keyword evidence="2" id="KW-1185">Reference proteome</keyword>
<name>A0A8J2P3L1_9HEXA</name>
<accession>A0A8J2P3L1</accession>
<evidence type="ECO:0000313" key="1">
    <source>
        <dbReference type="EMBL" id="CAG7722795.1"/>
    </source>
</evidence>
<protein>
    <submittedName>
        <fullName evidence="1">Uncharacterized protein</fullName>
    </submittedName>
</protein>
<comment type="caution">
    <text evidence="1">The sequence shown here is derived from an EMBL/GenBank/DDBJ whole genome shotgun (WGS) entry which is preliminary data.</text>
</comment>
<evidence type="ECO:0000313" key="2">
    <source>
        <dbReference type="Proteomes" id="UP000708208"/>
    </source>
</evidence>
<dbReference type="AlphaFoldDB" id="A0A8J2P3L1"/>
<reference evidence="1" key="1">
    <citation type="submission" date="2021-06" db="EMBL/GenBank/DDBJ databases">
        <authorList>
            <person name="Hodson N. C."/>
            <person name="Mongue J. A."/>
            <person name="Jaron S. K."/>
        </authorList>
    </citation>
    <scope>NUCLEOTIDE SEQUENCE</scope>
</reference>
<feature type="non-terminal residue" evidence="1">
    <location>
        <position position="1"/>
    </location>
</feature>
<dbReference type="Proteomes" id="UP000708208">
    <property type="component" value="Unassembled WGS sequence"/>
</dbReference>
<organism evidence="1 2">
    <name type="scientific">Allacma fusca</name>
    <dbReference type="NCBI Taxonomy" id="39272"/>
    <lineage>
        <taxon>Eukaryota</taxon>
        <taxon>Metazoa</taxon>
        <taxon>Ecdysozoa</taxon>
        <taxon>Arthropoda</taxon>
        <taxon>Hexapoda</taxon>
        <taxon>Collembola</taxon>
        <taxon>Symphypleona</taxon>
        <taxon>Sminthuridae</taxon>
        <taxon>Allacma</taxon>
    </lineage>
</organism>